<protein>
    <submittedName>
        <fullName evidence="1">Uncharacterized protein</fullName>
    </submittedName>
</protein>
<gene>
    <name evidence="1" type="ORF">CDAR_510341</name>
</gene>
<name>A0AAV4UY18_9ARAC</name>
<dbReference type="AlphaFoldDB" id="A0AAV4UY18"/>
<comment type="caution">
    <text evidence="1">The sequence shown here is derived from an EMBL/GenBank/DDBJ whole genome shotgun (WGS) entry which is preliminary data.</text>
</comment>
<accession>A0AAV4UY18</accession>
<sequence length="76" mass="8518">MEIYGTPISHANAELLPLKILLEDISETGRSAYRALGTPDFRGVKEGRTARLHQRTSENEHFEVEEGFLYEAGIAD</sequence>
<organism evidence="1 2">
    <name type="scientific">Caerostris darwini</name>
    <dbReference type="NCBI Taxonomy" id="1538125"/>
    <lineage>
        <taxon>Eukaryota</taxon>
        <taxon>Metazoa</taxon>
        <taxon>Ecdysozoa</taxon>
        <taxon>Arthropoda</taxon>
        <taxon>Chelicerata</taxon>
        <taxon>Arachnida</taxon>
        <taxon>Araneae</taxon>
        <taxon>Araneomorphae</taxon>
        <taxon>Entelegynae</taxon>
        <taxon>Araneoidea</taxon>
        <taxon>Araneidae</taxon>
        <taxon>Caerostris</taxon>
    </lineage>
</organism>
<evidence type="ECO:0000313" key="2">
    <source>
        <dbReference type="Proteomes" id="UP001054837"/>
    </source>
</evidence>
<dbReference type="Proteomes" id="UP001054837">
    <property type="component" value="Unassembled WGS sequence"/>
</dbReference>
<dbReference type="EMBL" id="BPLQ01012129">
    <property type="protein sequence ID" value="GIY62786.1"/>
    <property type="molecule type" value="Genomic_DNA"/>
</dbReference>
<reference evidence="1 2" key="1">
    <citation type="submission" date="2021-06" db="EMBL/GenBank/DDBJ databases">
        <title>Caerostris darwini draft genome.</title>
        <authorList>
            <person name="Kono N."/>
            <person name="Arakawa K."/>
        </authorList>
    </citation>
    <scope>NUCLEOTIDE SEQUENCE [LARGE SCALE GENOMIC DNA]</scope>
</reference>
<keyword evidence="2" id="KW-1185">Reference proteome</keyword>
<proteinExistence type="predicted"/>
<evidence type="ECO:0000313" key="1">
    <source>
        <dbReference type="EMBL" id="GIY62786.1"/>
    </source>
</evidence>